<feature type="domain" description="TnsA endonuclease C-terminal" evidence="2">
    <location>
        <begin position="163"/>
        <end position="241"/>
    </location>
</feature>
<evidence type="ECO:0000259" key="3">
    <source>
        <dbReference type="Pfam" id="PF08722"/>
    </source>
</evidence>
<dbReference type="InterPro" id="IPR014832">
    <property type="entry name" value="TnsA_C"/>
</dbReference>
<dbReference type="SUPFAM" id="SSF52980">
    <property type="entry name" value="Restriction endonuclease-like"/>
    <property type="match status" value="1"/>
</dbReference>
<dbReference type="InterPro" id="IPR011335">
    <property type="entry name" value="Restrct_endonuc-II-like"/>
</dbReference>
<dbReference type="Pfam" id="PF08722">
    <property type="entry name" value="Tn7_TnsA-like_N"/>
    <property type="match status" value="1"/>
</dbReference>
<dbReference type="CDD" id="cd22362">
    <property type="entry name" value="TnsA_endonuclease-like"/>
    <property type="match status" value="1"/>
</dbReference>
<dbReference type="InterPro" id="IPR036388">
    <property type="entry name" value="WH-like_DNA-bd_sf"/>
</dbReference>
<dbReference type="Proteomes" id="UP000714380">
    <property type="component" value="Unassembled WGS sequence"/>
</dbReference>
<reference evidence="4 5" key="1">
    <citation type="submission" date="2020-12" db="EMBL/GenBank/DDBJ databases">
        <title>Novel Thalassolituus-related marine hydrocarbonoclastic bacteria mediated algae-derived hydrocarbons mineralization in twilight zone of the northern South China Sea.</title>
        <authorList>
            <person name="Dong C."/>
        </authorList>
    </citation>
    <scope>NUCLEOTIDE SEQUENCE [LARGE SCALE GENOMIC DNA]</scope>
    <source>
        <strain evidence="4 5">IMCC1826</strain>
    </source>
</reference>
<evidence type="ECO:0000313" key="4">
    <source>
        <dbReference type="EMBL" id="MCA6063909.1"/>
    </source>
</evidence>
<accession>A0ABS7ZQK6</accession>
<dbReference type="Gene3D" id="3.40.1350.10">
    <property type="match status" value="1"/>
</dbReference>
<dbReference type="Gene3D" id="1.10.10.10">
    <property type="entry name" value="Winged helix-like DNA-binding domain superfamily/Winged helix DNA-binding domain"/>
    <property type="match status" value="1"/>
</dbReference>
<dbReference type="GO" id="GO:0004519">
    <property type="term" value="F:endonuclease activity"/>
    <property type="evidence" value="ECO:0007669"/>
    <property type="project" value="UniProtKB-KW"/>
</dbReference>
<feature type="region of interest" description="Disordered" evidence="1">
    <location>
        <begin position="1"/>
        <end position="21"/>
    </location>
</feature>
<dbReference type="RefSeq" id="WP_225674377.1">
    <property type="nucleotide sequence ID" value="NZ_JAEDAH010000047.1"/>
</dbReference>
<keyword evidence="4" id="KW-0540">Nuclease</keyword>
<dbReference type="InterPro" id="IPR011856">
    <property type="entry name" value="tRNA_endonuc-like_dom_sf"/>
</dbReference>
<dbReference type="SUPFAM" id="SSF46785">
    <property type="entry name" value="Winged helix' DNA-binding domain"/>
    <property type="match status" value="1"/>
</dbReference>
<name>A0ABS7ZQK6_9GAMM</name>
<evidence type="ECO:0000313" key="5">
    <source>
        <dbReference type="Proteomes" id="UP000714380"/>
    </source>
</evidence>
<proteinExistence type="predicted"/>
<keyword evidence="4" id="KW-0378">Hydrolase</keyword>
<gene>
    <name evidence="4" type="ORF">I9W95_09845</name>
</gene>
<keyword evidence="4" id="KW-0255">Endonuclease</keyword>
<comment type="caution">
    <text evidence="4">The sequence shown here is derived from an EMBL/GenBank/DDBJ whole genome shotgun (WGS) entry which is preliminary data.</text>
</comment>
<dbReference type="EMBL" id="JAEDAH010000047">
    <property type="protein sequence ID" value="MCA6063909.1"/>
    <property type="molecule type" value="Genomic_DNA"/>
</dbReference>
<evidence type="ECO:0000256" key="1">
    <source>
        <dbReference type="SAM" id="MobiDB-lite"/>
    </source>
</evidence>
<sequence>MSDTDKPLDPSDEKRLKTRGSGMGKDYIPFICIQDLSSSGESIRIPGHTTGRAHHLLSGIELGAFIIFDWNPQTRDIREQFPIPVSDTLTICQQLGIKHPQLRGKLKVVTTDLLIDFNSGRKMALAVKPVSTLSDERTIEKLQIEKTYWEGCGVEWKLFTDREISKPMKENLLWLRPALHDAPEQTVIDREEVKSLLERLSEYAGLTATRICARLDDQYGVEPGSHLQTLRYGIARHLITAPIQTSYHDWKCSELQQTSQAITSVGAYAN</sequence>
<dbReference type="InterPro" id="IPR036390">
    <property type="entry name" value="WH_DNA-bd_sf"/>
</dbReference>
<protein>
    <submittedName>
        <fullName evidence="4">Heteromeric transposase endonuclease subunit TnsA</fullName>
    </submittedName>
</protein>
<keyword evidence="5" id="KW-1185">Reference proteome</keyword>
<dbReference type="InterPro" id="IPR014833">
    <property type="entry name" value="TnsA_N"/>
</dbReference>
<dbReference type="Pfam" id="PF08721">
    <property type="entry name" value="Tn7_Tnp_TnsA_C"/>
    <property type="match status" value="1"/>
</dbReference>
<feature type="domain" description="TnsA endonuclease N-terminal" evidence="3">
    <location>
        <begin position="71"/>
        <end position="161"/>
    </location>
</feature>
<feature type="compositionally biased region" description="Basic and acidic residues" evidence="1">
    <location>
        <begin position="1"/>
        <end position="15"/>
    </location>
</feature>
<organism evidence="4 5">
    <name type="scientific">Thalassolituus marinus</name>
    <dbReference type="NCBI Taxonomy" id="671053"/>
    <lineage>
        <taxon>Bacteria</taxon>
        <taxon>Pseudomonadati</taxon>
        <taxon>Pseudomonadota</taxon>
        <taxon>Gammaproteobacteria</taxon>
        <taxon>Oceanospirillales</taxon>
        <taxon>Oceanospirillaceae</taxon>
        <taxon>Thalassolituus</taxon>
    </lineage>
</organism>
<evidence type="ECO:0000259" key="2">
    <source>
        <dbReference type="Pfam" id="PF08721"/>
    </source>
</evidence>